<dbReference type="InterPro" id="IPR000802">
    <property type="entry name" value="Arsenical_pump_ArsB"/>
</dbReference>
<evidence type="ECO:0000256" key="3">
    <source>
        <dbReference type="ARBA" id="ARBA00022448"/>
    </source>
</evidence>
<dbReference type="GO" id="GO:0015105">
    <property type="term" value="F:arsenite transmembrane transporter activity"/>
    <property type="evidence" value="ECO:0007669"/>
    <property type="project" value="InterPro"/>
</dbReference>
<proteinExistence type="inferred from homology"/>
<keyword evidence="6 9" id="KW-1133">Transmembrane helix</keyword>
<dbReference type="Proteomes" id="UP000076078">
    <property type="component" value="Unassembled WGS sequence"/>
</dbReference>
<evidence type="ECO:0000256" key="6">
    <source>
        <dbReference type="ARBA" id="ARBA00022989"/>
    </source>
</evidence>
<dbReference type="PANTHER" id="PTHR43302:SF5">
    <property type="entry name" value="TRANSPORTER ARSB-RELATED"/>
    <property type="match status" value="1"/>
</dbReference>
<evidence type="ECO:0000256" key="9">
    <source>
        <dbReference type="SAM" id="Phobius"/>
    </source>
</evidence>
<dbReference type="OrthoDB" id="442352at2759"/>
<dbReference type="InParanoid" id="A0A151ZEC9"/>
<reference evidence="11 12" key="1">
    <citation type="submission" date="2015-12" db="EMBL/GenBank/DDBJ databases">
        <title>Dictyostelia acquired genes for synthesis and detection of signals that induce cell-type specialization by lateral gene transfer from prokaryotes.</title>
        <authorList>
            <person name="Gloeckner G."/>
            <person name="Schaap P."/>
        </authorList>
    </citation>
    <scope>NUCLEOTIDE SEQUENCE [LARGE SCALE GENOMIC DNA]</scope>
    <source>
        <strain evidence="11 12">TK</strain>
    </source>
</reference>
<evidence type="ECO:0000256" key="1">
    <source>
        <dbReference type="ARBA" id="ARBA00004651"/>
    </source>
</evidence>
<evidence type="ECO:0000256" key="8">
    <source>
        <dbReference type="SAM" id="Coils"/>
    </source>
</evidence>
<keyword evidence="7 9" id="KW-0472">Membrane</keyword>
<dbReference type="GO" id="GO:0005886">
    <property type="term" value="C:plasma membrane"/>
    <property type="evidence" value="ECO:0007669"/>
    <property type="project" value="UniProtKB-SubCell"/>
</dbReference>
<dbReference type="STRING" id="361077.A0A151ZEC9"/>
<keyword evidence="5 9" id="KW-0812">Transmembrane</keyword>
<organism evidence="11 12">
    <name type="scientific">Tieghemostelium lacteum</name>
    <name type="common">Slime mold</name>
    <name type="synonym">Dictyostelium lacteum</name>
    <dbReference type="NCBI Taxonomy" id="361077"/>
    <lineage>
        <taxon>Eukaryota</taxon>
        <taxon>Amoebozoa</taxon>
        <taxon>Evosea</taxon>
        <taxon>Eumycetozoa</taxon>
        <taxon>Dictyostelia</taxon>
        <taxon>Dictyosteliales</taxon>
        <taxon>Raperosteliaceae</taxon>
        <taxon>Tieghemostelium</taxon>
    </lineage>
</organism>
<keyword evidence="8" id="KW-0175">Coiled coil</keyword>
<evidence type="ECO:0000256" key="5">
    <source>
        <dbReference type="ARBA" id="ARBA00022692"/>
    </source>
</evidence>
<evidence type="ECO:0000313" key="11">
    <source>
        <dbReference type="EMBL" id="KYQ92244.1"/>
    </source>
</evidence>
<dbReference type="Pfam" id="PF03600">
    <property type="entry name" value="CitMHS"/>
    <property type="match status" value="1"/>
</dbReference>
<keyword evidence="3" id="KW-0813">Transport</keyword>
<feature type="transmembrane region" description="Helical" evidence="9">
    <location>
        <begin position="415"/>
        <end position="437"/>
    </location>
</feature>
<dbReference type="PANTHER" id="PTHR43302">
    <property type="entry name" value="TRANSPORTER ARSB-RELATED"/>
    <property type="match status" value="1"/>
</dbReference>
<name>A0A151ZEC9_TIELA</name>
<feature type="transmembrane region" description="Helical" evidence="9">
    <location>
        <begin position="144"/>
        <end position="166"/>
    </location>
</feature>
<feature type="transmembrane region" description="Helical" evidence="9">
    <location>
        <begin position="107"/>
        <end position="124"/>
    </location>
</feature>
<evidence type="ECO:0000256" key="7">
    <source>
        <dbReference type="ARBA" id="ARBA00023136"/>
    </source>
</evidence>
<sequence length="513" mass="57532">MGEYVFQLDDEAKPYFSGLIFVVSLVLICSSYLSGKVLPIGRAGISVIGSTLMIVLNIVPPKEINNVINWDTLILLMSMMMLSNYMEKAKIWELSNRLLLYKCKTPMEFLVRVCVICAVMASILTNDTVCVTITPIIVQLCKQLHLPLLPFLLAIATSSNIGSSALPVGNPQNMIISTTSNLRFFNFFKVSIVSAILGMAINIGLLLLYYRKELSNYSITGKKKQQPLNEDEQVDIEEIEKNYKEVIELNELHADEDTLEIETTNNINNGETIGDAILVSSANPYTDDNQFLSLSSSSKVLEKKQNLKPTLENLKNVGEMLYFYRPLVVLVLVLVGFFVGFHMGFTVLFGVCILMFLDRKDIKDLIHSVDWELLIFFSGLFVIVDGFDREFSRYAWKVLEKWVPISNHDSHLKTFIFIIIVAVSCNILGNVPLVLSLCPRFLEESVGDFTWLLLAFVSTVAGNLTLVGSVANLIVAEKAKFDYQIGFYEYLRFGLPSTILVIAIATPFIILIS</sequence>
<feature type="transmembrane region" description="Helical" evidence="9">
    <location>
        <begin position="327"/>
        <end position="357"/>
    </location>
</feature>
<evidence type="ECO:0000256" key="4">
    <source>
        <dbReference type="ARBA" id="ARBA00022475"/>
    </source>
</evidence>
<feature type="transmembrane region" description="Helical" evidence="9">
    <location>
        <begin position="40"/>
        <end position="61"/>
    </location>
</feature>
<feature type="transmembrane region" description="Helical" evidence="9">
    <location>
        <begin position="15"/>
        <end position="33"/>
    </location>
</feature>
<dbReference type="OMA" id="QNMIIAT"/>
<dbReference type="EMBL" id="LODT01000031">
    <property type="protein sequence ID" value="KYQ92244.1"/>
    <property type="molecule type" value="Genomic_DNA"/>
</dbReference>
<keyword evidence="12" id="KW-1185">Reference proteome</keyword>
<protein>
    <submittedName>
        <fullName evidence="11">Arsenite transport subunit B</fullName>
    </submittedName>
</protein>
<comment type="similarity">
    <text evidence="2">Belongs to the CitM (TC 2.A.11) transporter family.</text>
</comment>
<feature type="coiled-coil region" evidence="8">
    <location>
        <begin position="229"/>
        <end position="256"/>
    </location>
</feature>
<comment type="subcellular location">
    <subcellularLocation>
        <location evidence="1">Cell membrane</location>
        <topology evidence="1">Multi-pass membrane protein</topology>
    </subcellularLocation>
</comment>
<keyword evidence="4" id="KW-1003">Cell membrane</keyword>
<gene>
    <name evidence="11" type="ORF">DLAC_07091</name>
</gene>
<dbReference type="InterPro" id="IPR004680">
    <property type="entry name" value="Cit_transptr-like_dom"/>
</dbReference>
<feature type="domain" description="Citrate transporter-like" evidence="10">
    <location>
        <begin position="39"/>
        <end position="461"/>
    </location>
</feature>
<feature type="transmembrane region" description="Helical" evidence="9">
    <location>
        <begin position="187"/>
        <end position="210"/>
    </location>
</feature>
<evidence type="ECO:0000256" key="2">
    <source>
        <dbReference type="ARBA" id="ARBA00009843"/>
    </source>
</evidence>
<dbReference type="AlphaFoldDB" id="A0A151ZEC9"/>
<feature type="transmembrane region" description="Helical" evidence="9">
    <location>
        <begin position="449"/>
        <end position="473"/>
    </location>
</feature>
<evidence type="ECO:0000313" key="12">
    <source>
        <dbReference type="Proteomes" id="UP000076078"/>
    </source>
</evidence>
<evidence type="ECO:0000259" key="10">
    <source>
        <dbReference type="Pfam" id="PF03600"/>
    </source>
</evidence>
<comment type="caution">
    <text evidence="11">The sequence shown here is derived from an EMBL/GenBank/DDBJ whole genome shotgun (WGS) entry which is preliminary data.</text>
</comment>
<feature type="transmembrane region" description="Helical" evidence="9">
    <location>
        <begin position="493"/>
        <end position="512"/>
    </location>
</feature>
<accession>A0A151ZEC9</accession>
<dbReference type="PRINTS" id="PR00758">
    <property type="entry name" value="ARSENICPUMP"/>
</dbReference>
<feature type="transmembrane region" description="Helical" evidence="9">
    <location>
        <begin position="369"/>
        <end position="387"/>
    </location>
</feature>